<dbReference type="InterPro" id="IPR017946">
    <property type="entry name" value="PLC-like_Pdiesterase_TIM-brl"/>
</dbReference>
<dbReference type="CDD" id="cd08566">
    <property type="entry name" value="GDPD_AtGDE_like"/>
    <property type="match status" value="1"/>
</dbReference>
<protein>
    <submittedName>
        <fullName evidence="2">Glycerophosphodiester phosphodiesterase</fullName>
    </submittedName>
</protein>
<name>A0A399T9L2_9BACT</name>
<accession>A0A399T9L2</accession>
<dbReference type="RefSeq" id="WP_119436082.1">
    <property type="nucleotide sequence ID" value="NZ_QWGR01000001.1"/>
</dbReference>
<dbReference type="GO" id="GO:0005886">
    <property type="term" value="C:plasma membrane"/>
    <property type="evidence" value="ECO:0007669"/>
    <property type="project" value="TreeGrafter"/>
</dbReference>
<dbReference type="SUPFAM" id="SSF51695">
    <property type="entry name" value="PLC-like phosphodiesterases"/>
    <property type="match status" value="1"/>
</dbReference>
<organism evidence="2 3">
    <name type="scientific">Maribellus luteus</name>
    <dbReference type="NCBI Taxonomy" id="2305463"/>
    <lineage>
        <taxon>Bacteria</taxon>
        <taxon>Pseudomonadati</taxon>
        <taxon>Bacteroidota</taxon>
        <taxon>Bacteroidia</taxon>
        <taxon>Marinilabiliales</taxon>
        <taxon>Prolixibacteraceae</taxon>
        <taxon>Maribellus</taxon>
    </lineage>
</organism>
<dbReference type="PANTHER" id="PTHR46320:SF1">
    <property type="entry name" value="GLYCEROPHOSPHODIESTER PHOSPHODIESTERASE 1"/>
    <property type="match status" value="1"/>
</dbReference>
<dbReference type="AlphaFoldDB" id="A0A399T9L2"/>
<proteinExistence type="predicted"/>
<dbReference type="PROSITE" id="PS51704">
    <property type="entry name" value="GP_PDE"/>
    <property type="match status" value="1"/>
</dbReference>
<dbReference type="GO" id="GO:0008889">
    <property type="term" value="F:glycerophosphodiester phosphodiesterase activity"/>
    <property type="evidence" value="ECO:0007669"/>
    <property type="project" value="TreeGrafter"/>
</dbReference>
<dbReference type="Proteomes" id="UP000265926">
    <property type="component" value="Unassembled WGS sequence"/>
</dbReference>
<evidence type="ECO:0000313" key="2">
    <source>
        <dbReference type="EMBL" id="RIJ50613.1"/>
    </source>
</evidence>
<reference evidence="2 3" key="1">
    <citation type="submission" date="2018-08" db="EMBL/GenBank/DDBJ databases">
        <title>Pallidiluteibacterium maritimus gen. nov., sp. nov., isolated from coastal sediment.</title>
        <authorList>
            <person name="Zhou L.Y."/>
        </authorList>
    </citation>
    <scope>NUCLEOTIDE SEQUENCE [LARGE SCALE GENOMIC DNA]</scope>
    <source>
        <strain evidence="2 3">XSD2</strain>
    </source>
</reference>
<dbReference type="PANTHER" id="PTHR46320">
    <property type="entry name" value="GLYCEROPHOSPHODIESTER PHOSPHODIESTERASE 1"/>
    <property type="match status" value="1"/>
</dbReference>
<dbReference type="Gene3D" id="3.20.20.190">
    <property type="entry name" value="Phosphatidylinositol (PI) phosphodiesterase"/>
    <property type="match status" value="1"/>
</dbReference>
<keyword evidence="3" id="KW-1185">Reference proteome</keyword>
<dbReference type="Pfam" id="PF03009">
    <property type="entry name" value="GDPD"/>
    <property type="match status" value="1"/>
</dbReference>
<gene>
    <name evidence="2" type="ORF">D1614_01365</name>
</gene>
<comment type="caution">
    <text evidence="2">The sequence shown here is derived from an EMBL/GenBank/DDBJ whole genome shotgun (WGS) entry which is preliminary data.</text>
</comment>
<feature type="domain" description="GP-PDE" evidence="1">
    <location>
        <begin position="48"/>
        <end position="301"/>
    </location>
</feature>
<evidence type="ECO:0000313" key="3">
    <source>
        <dbReference type="Proteomes" id="UP000265926"/>
    </source>
</evidence>
<dbReference type="OrthoDB" id="384721at2"/>
<evidence type="ECO:0000259" key="1">
    <source>
        <dbReference type="PROSITE" id="PS51704"/>
    </source>
</evidence>
<dbReference type="EMBL" id="QWGR01000001">
    <property type="protein sequence ID" value="RIJ50613.1"/>
    <property type="molecule type" value="Genomic_DNA"/>
</dbReference>
<dbReference type="Pfam" id="PF16387">
    <property type="entry name" value="DUF4996"/>
    <property type="match status" value="1"/>
</dbReference>
<sequence>MRLLVIPFLFLLVCCGVTPKDKTNSVQESSDRVTRIRQKLIDRDKSTVIVVAHRGDWRNFPENSLEALDNAVKMGVDVVELDVQMTKDSVIILMHDGTLDRTTTGKGRVSEQDWAYISSLKLRNGCSIKTIHKVPTLEEALLHAKGKVMVNLDKADRYFEQVYKLLEKTGTTKQVIMKGGKSVEDVKLLYGDYLDEVIYMPIVNLDKSNAREQIQQFKTDLQPVAFELLFANDSNKLAKEVISMLEGHSLIWYNTLWDTMAGGHDDDMSLEDPDKGYGYLVDSLGARIIQTDRPQMLLDYLRQRELHN</sequence>
<dbReference type="GO" id="GO:0006644">
    <property type="term" value="P:phospholipid metabolic process"/>
    <property type="evidence" value="ECO:0007669"/>
    <property type="project" value="TreeGrafter"/>
</dbReference>
<dbReference type="InterPro" id="IPR032160">
    <property type="entry name" value="DUF4996"/>
</dbReference>
<dbReference type="InterPro" id="IPR030395">
    <property type="entry name" value="GP_PDE_dom"/>
</dbReference>
<dbReference type="GO" id="GO:0070291">
    <property type="term" value="P:N-acylethanolamine metabolic process"/>
    <property type="evidence" value="ECO:0007669"/>
    <property type="project" value="TreeGrafter"/>
</dbReference>
<dbReference type="GO" id="GO:0006580">
    <property type="term" value="P:ethanolamine metabolic process"/>
    <property type="evidence" value="ECO:0007669"/>
    <property type="project" value="TreeGrafter"/>
</dbReference>